<sequence>MDQSQHALLSRFPSTYDFNRPFSILMDLYYDLEDSVDAPSIPDENASPPASIVDEPADALGSPSLDEPADALGSPPLYETADVSGSALPEDKQEDVVVII</sequence>
<protein>
    <submittedName>
        <fullName evidence="2">Uncharacterized protein</fullName>
    </submittedName>
</protein>
<proteinExistence type="predicted"/>
<evidence type="ECO:0000313" key="1">
    <source>
        <dbReference type="Proteomes" id="UP000887579"/>
    </source>
</evidence>
<accession>A0AC34G9S9</accession>
<dbReference type="Proteomes" id="UP000887579">
    <property type="component" value="Unplaced"/>
</dbReference>
<organism evidence="1 2">
    <name type="scientific">Panagrolaimus sp. ES5</name>
    <dbReference type="NCBI Taxonomy" id="591445"/>
    <lineage>
        <taxon>Eukaryota</taxon>
        <taxon>Metazoa</taxon>
        <taxon>Ecdysozoa</taxon>
        <taxon>Nematoda</taxon>
        <taxon>Chromadorea</taxon>
        <taxon>Rhabditida</taxon>
        <taxon>Tylenchina</taxon>
        <taxon>Panagrolaimomorpha</taxon>
        <taxon>Panagrolaimoidea</taxon>
        <taxon>Panagrolaimidae</taxon>
        <taxon>Panagrolaimus</taxon>
    </lineage>
</organism>
<dbReference type="WBParaSite" id="ES5_v2.g26318.t1">
    <property type="protein sequence ID" value="ES5_v2.g26318.t1"/>
    <property type="gene ID" value="ES5_v2.g26318"/>
</dbReference>
<reference evidence="2" key="1">
    <citation type="submission" date="2022-11" db="UniProtKB">
        <authorList>
            <consortium name="WormBaseParasite"/>
        </authorList>
    </citation>
    <scope>IDENTIFICATION</scope>
</reference>
<evidence type="ECO:0000313" key="2">
    <source>
        <dbReference type="WBParaSite" id="ES5_v2.g26318.t1"/>
    </source>
</evidence>
<name>A0AC34G9S9_9BILA</name>